<protein>
    <submittedName>
        <fullName evidence="1">Uncharacterized protein</fullName>
    </submittedName>
</protein>
<name>A0ABQ8E4B5_BRANA</name>
<dbReference type="Proteomes" id="UP000824890">
    <property type="component" value="Unassembled WGS sequence"/>
</dbReference>
<proteinExistence type="predicted"/>
<sequence length="71" mass="8251">MPLKFQYQFQHFCFYHGVCEEFGNVIINPAVHTLWSLRTQQGSLSHPNVITKQPILASEGRVKHYFGNFVI</sequence>
<accession>A0ABQ8E4B5</accession>
<evidence type="ECO:0000313" key="1">
    <source>
        <dbReference type="EMBL" id="KAH0936273.1"/>
    </source>
</evidence>
<gene>
    <name evidence="1" type="ORF">HID58_013390</name>
</gene>
<keyword evidence="2" id="KW-1185">Reference proteome</keyword>
<organism evidence="1 2">
    <name type="scientific">Brassica napus</name>
    <name type="common">Rape</name>
    <dbReference type="NCBI Taxonomy" id="3708"/>
    <lineage>
        <taxon>Eukaryota</taxon>
        <taxon>Viridiplantae</taxon>
        <taxon>Streptophyta</taxon>
        <taxon>Embryophyta</taxon>
        <taxon>Tracheophyta</taxon>
        <taxon>Spermatophyta</taxon>
        <taxon>Magnoliopsida</taxon>
        <taxon>eudicotyledons</taxon>
        <taxon>Gunneridae</taxon>
        <taxon>Pentapetalae</taxon>
        <taxon>rosids</taxon>
        <taxon>malvids</taxon>
        <taxon>Brassicales</taxon>
        <taxon>Brassicaceae</taxon>
        <taxon>Brassiceae</taxon>
        <taxon>Brassica</taxon>
    </lineage>
</organism>
<dbReference type="EMBL" id="JAGKQM010000003">
    <property type="protein sequence ID" value="KAH0936273.1"/>
    <property type="molecule type" value="Genomic_DNA"/>
</dbReference>
<reference evidence="1 2" key="1">
    <citation type="submission" date="2021-05" db="EMBL/GenBank/DDBJ databases">
        <title>Genome Assembly of Synthetic Allotetraploid Brassica napus Reveals Homoeologous Exchanges between Subgenomes.</title>
        <authorList>
            <person name="Davis J.T."/>
        </authorList>
    </citation>
    <scope>NUCLEOTIDE SEQUENCE [LARGE SCALE GENOMIC DNA]</scope>
    <source>
        <strain evidence="2">cv. Da-Ae</strain>
        <tissue evidence="1">Seedling</tissue>
    </source>
</reference>
<comment type="caution">
    <text evidence="1">The sequence shown here is derived from an EMBL/GenBank/DDBJ whole genome shotgun (WGS) entry which is preliminary data.</text>
</comment>
<evidence type="ECO:0000313" key="2">
    <source>
        <dbReference type="Proteomes" id="UP000824890"/>
    </source>
</evidence>